<sequence>MPRPDGLIFDFDGVLLESEFERNRELAALLTDLGHRHSVEETLHHYTGLAGNDFLAAIERRIGTQLPPEFHDRLRDKSRRALREGIMAVLGAVDFVQSLPAEMPRAVASSSSTKWIRGHLAHLGLTEAFGEHVYSGHEHVERGKPEPDIYLHTARQIGVSIEHCAILEDSRVGVTGALASGARVIGLAAGSHCLDGHDEMLRALGVREIAYSFDDVRRLLSLG</sequence>
<dbReference type="InterPro" id="IPR023198">
    <property type="entry name" value="PGP-like_dom2"/>
</dbReference>
<evidence type="ECO:0000256" key="4">
    <source>
        <dbReference type="ARBA" id="ARBA00022842"/>
    </source>
</evidence>
<comment type="similarity">
    <text evidence="2">Belongs to the HAD-like hydrolase superfamily. CbbY/CbbZ/Gph/YieH family.</text>
</comment>
<organism evidence="5 6">
    <name type="scientific">Sphingomonas limnosediminicola</name>
    <dbReference type="NCBI Taxonomy" id="940133"/>
    <lineage>
        <taxon>Bacteria</taxon>
        <taxon>Pseudomonadati</taxon>
        <taxon>Pseudomonadota</taxon>
        <taxon>Alphaproteobacteria</taxon>
        <taxon>Sphingomonadales</taxon>
        <taxon>Sphingomonadaceae</taxon>
        <taxon>Sphingomonas</taxon>
    </lineage>
</organism>
<dbReference type="InterPro" id="IPR023214">
    <property type="entry name" value="HAD_sf"/>
</dbReference>
<dbReference type="InterPro" id="IPR051600">
    <property type="entry name" value="Beta-PGM-like"/>
</dbReference>
<dbReference type="SFLD" id="SFLDG01129">
    <property type="entry name" value="C1.5:_HAD__Beta-PGM__Phosphata"/>
    <property type="match status" value="1"/>
</dbReference>
<keyword evidence="5" id="KW-0378">Hydrolase</keyword>
<dbReference type="Gene3D" id="3.40.50.1000">
    <property type="entry name" value="HAD superfamily/HAD-like"/>
    <property type="match status" value="1"/>
</dbReference>
<accession>A0ABP7LEG4</accession>
<dbReference type="NCBIfam" id="TIGR01509">
    <property type="entry name" value="HAD-SF-IA-v3"/>
    <property type="match status" value="1"/>
</dbReference>
<keyword evidence="6" id="KW-1185">Reference proteome</keyword>
<dbReference type="SUPFAM" id="SSF56784">
    <property type="entry name" value="HAD-like"/>
    <property type="match status" value="1"/>
</dbReference>
<keyword evidence="4" id="KW-0460">Magnesium</keyword>
<comment type="cofactor">
    <cofactor evidence="1">
        <name>Mg(2+)</name>
        <dbReference type="ChEBI" id="CHEBI:18420"/>
    </cofactor>
</comment>
<comment type="caution">
    <text evidence="5">The sequence shown here is derived from an EMBL/GenBank/DDBJ whole genome shotgun (WGS) entry which is preliminary data.</text>
</comment>
<dbReference type="InterPro" id="IPR036412">
    <property type="entry name" value="HAD-like_sf"/>
</dbReference>
<dbReference type="Pfam" id="PF00702">
    <property type="entry name" value="Hydrolase"/>
    <property type="match status" value="1"/>
</dbReference>
<dbReference type="RefSeq" id="WP_344699331.1">
    <property type="nucleotide sequence ID" value="NZ_BAABBM010000001.1"/>
</dbReference>
<dbReference type="Gene3D" id="1.10.150.240">
    <property type="entry name" value="Putative phosphatase, domain 2"/>
    <property type="match status" value="1"/>
</dbReference>
<proteinExistence type="inferred from homology"/>
<gene>
    <name evidence="5" type="ORF">GCM10022276_17780</name>
</gene>
<evidence type="ECO:0000256" key="1">
    <source>
        <dbReference type="ARBA" id="ARBA00001946"/>
    </source>
</evidence>
<name>A0ABP7LEG4_9SPHN</name>
<evidence type="ECO:0000313" key="5">
    <source>
        <dbReference type="EMBL" id="GAA3899402.1"/>
    </source>
</evidence>
<evidence type="ECO:0000256" key="3">
    <source>
        <dbReference type="ARBA" id="ARBA00022723"/>
    </source>
</evidence>
<dbReference type="EMBL" id="BAABBM010000001">
    <property type="protein sequence ID" value="GAA3899402.1"/>
    <property type="molecule type" value="Genomic_DNA"/>
</dbReference>
<dbReference type="Proteomes" id="UP001500827">
    <property type="component" value="Unassembled WGS sequence"/>
</dbReference>
<evidence type="ECO:0000313" key="6">
    <source>
        <dbReference type="Proteomes" id="UP001500827"/>
    </source>
</evidence>
<evidence type="ECO:0000256" key="2">
    <source>
        <dbReference type="ARBA" id="ARBA00006171"/>
    </source>
</evidence>
<dbReference type="SFLD" id="SFLDS00003">
    <property type="entry name" value="Haloacid_Dehalogenase"/>
    <property type="match status" value="1"/>
</dbReference>
<dbReference type="GO" id="GO:0016787">
    <property type="term" value="F:hydrolase activity"/>
    <property type="evidence" value="ECO:0007669"/>
    <property type="project" value="UniProtKB-KW"/>
</dbReference>
<reference evidence="6" key="1">
    <citation type="journal article" date="2019" name="Int. J. Syst. Evol. Microbiol.">
        <title>The Global Catalogue of Microorganisms (GCM) 10K type strain sequencing project: providing services to taxonomists for standard genome sequencing and annotation.</title>
        <authorList>
            <consortium name="The Broad Institute Genomics Platform"/>
            <consortium name="The Broad Institute Genome Sequencing Center for Infectious Disease"/>
            <person name="Wu L."/>
            <person name="Ma J."/>
        </authorList>
    </citation>
    <scope>NUCLEOTIDE SEQUENCE [LARGE SCALE GENOMIC DNA]</scope>
    <source>
        <strain evidence="6">JCM 17543</strain>
    </source>
</reference>
<keyword evidence="3" id="KW-0479">Metal-binding</keyword>
<dbReference type="PANTHER" id="PTHR46193:SF10">
    <property type="entry name" value="6-PHOSPHOGLUCONATE PHOSPHATASE"/>
    <property type="match status" value="1"/>
</dbReference>
<dbReference type="PANTHER" id="PTHR46193">
    <property type="entry name" value="6-PHOSPHOGLUCONATE PHOSPHATASE"/>
    <property type="match status" value="1"/>
</dbReference>
<dbReference type="InterPro" id="IPR006439">
    <property type="entry name" value="HAD-SF_hydro_IA"/>
</dbReference>
<protein>
    <submittedName>
        <fullName evidence="5">HAD family hydrolase</fullName>
    </submittedName>
</protein>